<organism evidence="6 7">
    <name type="scientific">Methylomusa anaerophila</name>
    <dbReference type="NCBI Taxonomy" id="1930071"/>
    <lineage>
        <taxon>Bacteria</taxon>
        <taxon>Bacillati</taxon>
        <taxon>Bacillota</taxon>
        <taxon>Negativicutes</taxon>
        <taxon>Selenomonadales</taxon>
        <taxon>Sporomusaceae</taxon>
        <taxon>Methylomusa</taxon>
    </lineage>
</organism>
<dbReference type="KEGG" id="mana:MAMMFC1_04182"/>
<name>A0A348AQW7_9FIRM</name>
<evidence type="ECO:0000313" key="7">
    <source>
        <dbReference type="Proteomes" id="UP000276437"/>
    </source>
</evidence>
<reference evidence="6 7" key="1">
    <citation type="journal article" date="2018" name="Int. J. Syst. Evol. Microbiol.">
        <title>Methylomusa anaerophila gen. nov., sp. nov., an anaerobic methanol-utilizing bacterium isolated from a microbial fuel cell.</title>
        <authorList>
            <person name="Amano N."/>
            <person name="Yamamuro A."/>
            <person name="Miyahara M."/>
            <person name="Kouzuma A."/>
            <person name="Abe T."/>
            <person name="Watanabe K."/>
        </authorList>
    </citation>
    <scope>NUCLEOTIDE SEQUENCE [LARGE SCALE GENOMIC DNA]</scope>
    <source>
        <strain evidence="6 7">MMFC1</strain>
    </source>
</reference>
<gene>
    <name evidence="6" type="primary">pksB</name>
    <name evidence="6" type="ORF">MAMMFC1_04182</name>
</gene>
<dbReference type="AlphaFoldDB" id="A0A348AQW7"/>
<dbReference type="PANTHER" id="PTHR46233">
    <property type="entry name" value="HYDROXYACYLGLUTATHIONE HYDROLASE GLOC"/>
    <property type="match status" value="1"/>
</dbReference>
<evidence type="ECO:0000259" key="5">
    <source>
        <dbReference type="SMART" id="SM00849"/>
    </source>
</evidence>
<dbReference type="EMBL" id="AP018449">
    <property type="protein sequence ID" value="BBB93465.1"/>
    <property type="molecule type" value="Genomic_DNA"/>
</dbReference>
<dbReference type="GO" id="GO:0046872">
    <property type="term" value="F:metal ion binding"/>
    <property type="evidence" value="ECO:0007669"/>
    <property type="project" value="UniProtKB-KW"/>
</dbReference>
<dbReference type="GO" id="GO:0016787">
    <property type="term" value="F:hydrolase activity"/>
    <property type="evidence" value="ECO:0007669"/>
    <property type="project" value="UniProtKB-KW"/>
</dbReference>
<dbReference type="InterPro" id="IPR051453">
    <property type="entry name" value="MBL_Glyoxalase_II"/>
</dbReference>
<keyword evidence="3 6" id="KW-0378">Hydrolase</keyword>
<dbReference type="CDD" id="cd16275">
    <property type="entry name" value="BaeB-like_MBL-fold"/>
    <property type="match status" value="1"/>
</dbReference>
<protein>
    <submittedName>
        <fullName evidence="6">Putative polyketide biosynthesis zinc-dependent hydrolase PksB</fullName>
        <ecNumber evidence="6">3.-.-.-</ecNumber>
    </submittedName>
</protein>
<proteinExistence type="predicted"/>
<accession>A0A348AQW7</accession>
<dbReference type="SMART" id="SM00849">
    <property type="entry name" value="Lactamase_B"/>
    <property type="match status" value="1"/>
</dbReference>
<feature type="domain" description="Metallo-beta-lactamase" evidence="5">
    <location>
        <begin position="17"/>
        <end position="180"/>
    </location>
</feature>
<comment type="cofactor">
    <cofactor evidence="1">
        <name>Zn(2+)</name>
        <dbReference type="ChEBI" id="CHEBI:29105"/>
    </cofactor>
</comment>
<keyword evidence="7" id="KW-1185">Reference proteome</keyword>
<evidence type="ECO:0000256" key="4">
    <source>
        <dbReference type="ARBA" id="ARBA00022833"/>
    </source>
</evidence>
<evidence type="ECO:0000256" key="3">
    <source>
        <dbReference type="ARBA" id="ARBA00022801"/>
    </source>
</evidence>
<dbReference type="Gene3D" id="3.60.15.10">
    <property type="entry name" value="Ribonuclease Z/Hydroxyacylglutathione hydrolase-like"/>
    <property type="match status" value="1"/>
</dbReference>
<sequence>MNSFQVYQLKLKSMFFKNYCYIIMDTATKQTAIVDPAWELDTIELLLNKINADLVMILLTHSHFDHVNLVNPLLKKYNPQVVMSAKEIDYYKFACNNLMPIAHDDLLTVGDTKIKCLLTPGHTAGSACFLLSDCLFTGDTIFIEGCGMCDANGGNPAEMYNSIQLIKNTVSPDVLIYPAHSYGKAPGYPLNYLLKENIYFQIDKREHFIAFRMRKNQNNLFTFY</sequence>
<dbReference type="SUPFAM" id="SSF56281">
    <property type="entry name" value="Metallo-hydrolase/oxidoreductase"/>
    <property type="match status" value="1"/>
</dbReference>
<keyword evidence="2" id="KW-0479">Metal-binding</keyword>
<dbReference type="InterPro" id="IPR036866">
    <property type="entry name" value="RibonucZ/Hydroxyglut_hydro"/>
</dbReference>
<dbReference type="RefSeq" id="WP_126310284.1">
    <property type="nucleotide sequence ID" value="NZ_AP018449.1"/>
</dbReference>
<keyword evidence="4" id="KW-0862">Zinc</keyword>
<evidence type="ECO:0000256" key="1">
    <source>
        <dbReference type="ARBA" id="ARBA00001947"/>
    </source>
</evidence>
<evidence type="ECO:0000256" key="2">
    <source>
        <dbReference type="ARBA" id="ARBA00022723"/>
    </source>
</evidence>
<dbReference type="Pfam" id="PF00753">
    <property type="entry name" value="Lactamase_B"/>
    <property type="match status" value="1"/>
</dbReference>
<dbReference type="EC" id="3.-.-.-" evidence="6"/>
<dbReference type="OrthoDB" id="9802248at2"/>
<dbReference type="InterPro" id="IPR001279">
    <property type="entry name" value="Metallo-B-lactamas"/>
</dbReference>
<dbReference type="PANTHER" id="PTHR46233:SF3">
    <property type="entry name" value="HYDROXYACYLGLUTATHIONE HYDROLASE GLOC"/>
    <property type="match status" value="1"/>
</dbReference>
<dbReference type="Proteomes" id="UP000276437">
    <property type="component" value="Chromosome"/>
</dbReference>
<evidence type="ECO:0000313" key="6">
    <source>
        <dbReference type="EMBL" id="BBB93465.1"/>
    </source>
</evidence>